<gene>
    <name evidence="1" type="ORF">E2C01_066636</name>
</gene>
<accession>A0A5B7HQB4</accession>
<sequence>MVGSVLFQDGLTADDSASQQGSKPPVALDLSLFLKSWQEEILASVNDLVASPLGGLCNYVPSATDPPLPALPSSLDPDLMQFSVLSL</sequence>
<dbReference type="AlphaFoldDB" id="A0A5B7HQB4"/>
<organism evidence="1 2">
    <name type="scientific">Portunus trituberculatus</name>
    <name type="common">Swimming crab</name>
    <name type="synonym">Neptunus trituberculatus</name>
    <dbReference type="NCBI Taxonomy" id="210409"/>
    <lineage>
        <taxon>Eukaryota</taxon>
        <taxon>Metazoa</taxon>
        <taxon>Ecdysozoa</taxon>
        <taxon>Arthropoda</taxon>
        <taxon>Crustacea</taxon>
        <taxon>Multicrustacea</taxon>
        <taxon>Malacostraca</taxon>
        <taxon>Eumalacostraca</taxon>
        <taxon>Eucarida</taxon>
        <taxon>Decapoda</taxon>
        <taxon>Pleocyemata</taxon>
        <taxon>Brachyura</taxon>
        <taxon>Eubrachyura</taxon>
        <taxon>Portunoidea</taxon>
        <taxon>Portunidae</taxon>
        <taxon>Portuninae</taxon>
        <taxon>Portunus</taxon>
    </lineage>
</organism>
<evidence type="ECO:0000313" key="2">
    <source>
        <dbReference type="Proteomes" id="UP000324222"/>
    </source>
</evidence>
<protein>
    <submittedName>
        <fullName evidence="1">Uncharacterized protein</fullName>
    </submittedName>
</protein>
<keyword evidence="2" id="KW-1185">Reference proteome</keyword>
<reference evidence="1 2" key="1">
    <citation type="submission" date="2019-05" db="EMBL/GenBank/DDBJ databases">
        <title>Another draft genome of Portunus trituberculatus and its Hox gene families provides insights of decapod evolution.</title>
        <authorList>
            <person name="Jeong J.-H."/>
            <person name="Song I."/>
            <person name="Kim S."/>
            <person name="Choi T."/>
            <person name="Kim D."/>
            <person name="Ryu S."/>
            <person name="Kim W."/>
        </authorList>
    </citation>
    <scope>NUCLEOTIDE SEQUENCE [LARGE SCALE GENOMIC DNA]</scope>
    <source>
        <tissue evidence="1">Muscle</tissue>
    </source>
</reference>
<dbReference type="Proteomes" id="UP000324222">
    <property type="component" value="Unassembled WGS sequence"/>
</dbReference>
<comment type="caution">
    <text evidence="1">The sequence shown here is derived from an EMBL/GenBank/DDBJ whole genome shotgun (WGS) entry which is preliminary data.</text>
</comment>
<evidence type="ECO:0000313" key="1">
    <source>
        <dbReference type="EMBL" id="MPC72333.1"/>
    </source>
</evidence>
<proteinExistence type="predicted"/>
<name>A0A5B7HQB4_PORTR</name>
<dbReference type="EMBL" id="VSRR010034543">
    <property type="protein sequence ID" value="MPC72333.1"/>
    <property type="molecule type" value="Genomic_DNA"/>
</dbReference>